<dbReference type="GeneID" id="63210392"/>
<accession>A0A7G8LHT8</accession>
<protein>
    <submittedName>
        <fullName evidence="1">Uncharacterized protein</fullName>
    </submittedName>
</protein>
<organism evidence="1 2">
    <name type="scientific">Mycobacterium phage Aziz</name>
    <dbReference type="NCBI Taxonomy" id="2762281"/>
    <lineage>
        <taxon>Viruses</taxon>
        <taxon>Duplodnaviria</taxon>
        <taxon>Heunggongvirae</taxon>
        <taxon>Uroviricota</taxon>
        <taxon>Caudoviricetes</taxon>
        <taxon>Vilmaviridae</taxon>
        <taxon>Mclasvirinae</taxon>
        <taxon>Reyvirus</taxon>
        <taxon>Reyvirus aziz</taxon>
    </lineage>
</organism>
<evidence type="ECO:0000313" key="2">
    <source>
        <dbReference type="Proteomes" id="UP000515890"/>
    </source>
</evidence>
<reference evidence="2" key="2">
    <citation type="journal article" date="2021" name="Microbiol. Resour. Announc.">
        <title>Genome Sequences of Subcluster M2 Mycobacteriophages Estes and Aziz.</title>
        <authorList>
            <person name="Fitzgerald S.K."/>
            <person name="Johnson E.H."/>
            <person name="Storz S.H.R."/>
            <person name="Ballard C."/>
            <person name="Battaglia S."/>
            <person name="Boice M."/>
            <person name="Bramwell-Butcher J."/>
            <person name="Dedinsky M."/>
            <person name="DeKlotz J."/>
            <person name="Diaz I."/>
            <person name="Engley A."/>
            <person name="Ernst L."/>
            <person name="Gonzales E."/>
            <person name="Groscost A."/>
            <person name="Grosser P."/>
            <person name="Haider A."/>
            <person name="Harrison M."/>
            <person name="Husler K."/>
            <person name="Lau J."/>
            <person name="Monlux M."/>
            <person name="Paratore J."/>
            <person name="Ruesch T."/>
            <person name="Schlesinger M."/>
            <person name="Scholes A."/>
            <person name="Poxleitner M.K."/>
            <person name="Anders K.R."/>
        </authorList>
    </citation>
    <scope>NUCLEOTIDE SEQUENCE [LARGE SCALE GENOMIC DNA]</scope>
</reference>
<evidence type="ECO:0000313" key="1">
    <source>
        <dbReference type="EMBL" id="QNJ56810.1"/>
    </source>
</evidence>
<dbReference type="EMBL" id="MT658802">
    <property type="protein sequence ID" value="QNJ56810.1"/>
    <property type="molecule type" value="Genomic_DNA"/>
</dbReference>
<dbReference type="RefSeq" id="YP_010013755.1">
    <property type="nucleotide sequence ID" value="NC_053513.1"/>
</dbReference>
<name>A0A7G8LHT8_9CAUD</name>
<gene>
    <name evidence="1" type="primary">172</name>
    <name evidence="1" type="ORF">SEA_AZIZ_172</name>
</gene>
<reference evidence="1 2" key="1">
    <citation type="submission" date="2020-06" db="EMBL/GenBank/DDBJ databases">
        <authorList>
            <person name="Ruesch T."/>
            <person name="Stepniewski C."/>
            <person name="Ballard C."/>
            <person name="Battaglia S."/>
            <person name="Diaz I."/>
            <person name="Engley A."/>
            <person name="Erickson A."/>
            <person name="Ernst L."/>
            <person name="Gonzales E."/>
            <person name="Haider A."/>
            <person name="Harrison M."/>
            <person name="Moore J."/>
            <person name="Paratore J."/>
            <person name="Rafanan A."/>
            <person name="Storz S."/>
            <person name="Poxleitner M.K."/>
            <person name="Anders K.R."/>
            <person name="Garlena R.A."/>
            <person name="Russell D.A."/>
            <person name="Pope W.H."/>
            <person name="Jacobs-Sera D."/>
            <person name="Hatfull G.F."/>
        </authorList>
    </citation>
    <scope>NUCLEOTIDE SEQUENCE [LARGE SCALE GENOMIC DNA]</scope>
</reference>
<keyword evidence="2" id="KW-1185">Reference proteome</keyword>
<sequence>MATVYHVCRTCKTAIVNDDYSSFDDDADYARISAFVESVGMLADAGTAPRPGYWDCESCGQVEIGNAHALETV</sequence>
<proteinExistence type="predicted"/>
<dbReference type="KEGG" id="vg:63210392"/>
<dbReference type="Proteomes" id="UP000515890">
    <property type="component" value="Segment"/>
</dbReference>